<reference evidence="1" key="1">
    <citation type="submission" date="2007-07" db="EMBL/GenBank/DDBJ databases">
        <title>PCAP assembly of the Caenorhabditis remanei genome.</title>
        <authorList>
            <consortium name="The Caenorhabditis remanei Sequencing Consortium"/>
            <person name="Wilson R.K."/>
        </authorList>
    </citation>
    <scope>NUCLEOTIDE SEQUENCE [LARGE SCALE GENOMIC DNA]</scope>
    <source>
        <strain evidence="1">PB4641</strain>
    </source>
</reference>
<dbReference type="HOGENOM" id="CLU_861197_0_0_1"/>
<dbReference type="OrthoDB" id="5777909at2759"/>
<dbReference type="Pfam" id="PF00646">
    <property type="entry name" value="F-box"/>
    <property type="match status" value="1"/>
</dbReference>
<organism evidence="2">
    <name type="scientific">Caenorhabditis remanei</name>
    <name type="common">Caenorhabditis vulgaris</name>
    <dbReference type="NCBI Taxonomy" id="31234"/>
    <lineage>
        <taxon>Eukaryota</taxon>
        <taxon>Metazoa</taxon>
        <taxon>Ecdysozoa</taxon>
        <taxon>Nematoda</taxon>
        <taxon>Chromadorea</taxon>
        <taxon>Rhabditida</taxon>
        <taxon>Rhabditina</taxon>
        <taxon>Rhabditomorpha</taxon>
        <taxon>Rhabditoidea</taxon>
        <taxon>Rhabditidae</taxon>
        <taxon>Peloderinae</taxon>
        <taxon>Caenorhabditis</taxon>
    </lineage>
</organism>
<keyword evidence="2" id="KW-1185">Reference proteome</keyword>
<sequence>MTEPSTQTFHLWNQLPPEIKVVVMEKMDGIDKLKIRQCSKTEKELVDKLPIITIQQLKFKFDENGRTMMGVEQLKLKDTEVSLLNIFSNPKIIVKNFDFFRTLNYTNCVYNELNKLSEAASARNIRLRAECVHFTFFEAFPESASKTLQIFDESCIKSIKILAPTEETVAAISQTAQWKGCQEVVICDQKGIRFVADSCSYKMTNFLHFQRVNLMIKMLTVNEACILIKNMQSKARGHFKIITSLNIRSEAIFRSFQPEIIKKQKILDGELYQLSMTDPNLILCVETSIFSMKGVICRRERILEDFAAGNKILDDSEVIQEEE</sequence>
<dbReference type="Proteomes" id="UP000008281">
    <property type="component" value="Unassembled WGS sequence"/>
</dbReference>
<dbReference type="EMBL" id="DS268440">
    <property type="protein sequence ID" value="EFP00798.1"/>
    <property type="molecule type" value="Genomic_DNA"/>
</dbReference>
<evidence type="ECO:0000313" key="1">
    <source>
        <dbReference type="EMBL" id="EFP00798.1"/>
    </source>
</evidence>
<dbReference type="InterPro" id="IPR001810">
    <property type="entry name" value="F-box_dom"/>
</dbReference>
<dbReference type="InterPro" id="IPR002900">
    <property type="entry name" value="DUF38/FTH_CAE_spp"/>
</dbReference>
<protein>
    <submittedName>
        <fullName evidence="1">Uncharacterized protein</fullName>
    </submittedName>
</protein>
<evidence type="ECO:0000313" key="2">
    <source>
        <dbReference type="Proteomes" id="UP000008281"/>
    </source>
</evidence>
<gene>
    <name evidence="1" type="ORF">CRE_21181</name>
</gene>
<dbReference type="Pfam" id="PF01827">
    <property type="entry name" value="FTH"/>
    <property type="match status" value="1"/>
</dbReference>
<proteinExistence type="predicted"/>
<accession>E3MF72</accession>
<name>E3MF72_CAERE</name>
<dbReference type="AlphaFoldDB" id="E3MF72"/>